<accession>A0A2V1D4X0</accession>
<protein>
    <recommendedName>
        <fullName evidence="4">Tafazzin</fullName>
    </recommendedName>
</protein>
<keyword evidence="3" id="KW-1185">Reference proteome</keyword>
<sequence>MPKKHQPAYASIRPTHSRSTTTPRATTSTAPQQSVNDRIQQLRREQAPRTTTQRRDEITEVVTTRTVPPHLRRLLQLAEGEVPKPKPGSRHARNIGASRPGERRPPGPAAPNSWLSASRFAPKGMRNGEGDGTLDRREGFGRLARCYDEEFRRFPAPKSLMHQCLRTFASHWGDLAEYEQHYLPSLPIPLREVMLSYLTLYSMRGDLDSKTFKILFQDDKEVEGGTSAWSEVRFLDLTGMLSEKFTLKDLDKSLHHVGGVGVATAAVTSSVGDLNLSSDSPKGKGKEKMVPQIAESWEDEVEDVSKTPPPASIPGHTLLTPVFPNLTRLSLAHPGPTASWTDLLSLSPHLKMLTHLSLAYWPRPSTTPNAATASMVSQHGSVSLGGSHFYSDLDDDWHEAANILRRLSKNTYCLQWLDLEGCTWIPALTWDPNGGIEQYQQPRLSASSSEDDWPTSPSSSSTKPNRYTPTGPDWTTSWRQITHLNLSQAWIPSSPQSLQTLPSGIICVRLMNWLREQERLASPPFSLSSDRSHAEVARWVEREKVGRSVGTRVQAVRKAVGGLWCVIDYGWG</sequence>
<feature type="region of interest" description="Disordered" evidence="1">
    <location>
        <begin position="1"/>
        <end position="62"/>
    </location>
</feature>
<dbReference type="EMBL" id="KZ805618">
    <property type="protein sequence ID" value="PVH93076.1"/>
    <property type="molecule type" value="Genomic_DNA"/>
</dbReference>
<reference evidence="2 3" key="1">
    <citation type="journal article" date="2018" name="Sci. Rep.">
        <title>Comparative genomics provides insights into the lifestyle and reveals functional heterogeneity of dark septate endophytic fungi.</title>
        <authorList>
            <person name="Knapp D.G."/>
            <person name="Nemeth J.B."/>
            <person name="Barry K."/>
            <person name="Hainaut M."/>
            <person name="Henrissat B."/>
            <person name="Johnson J."/>
            <person name="Kuo A."/>
            <person name="Lim J.H.P."/>
            <person name="Lipzen A."/>
            <person name="Nolan M."/>
            <person name="Ohm R.A."/>
            <person name="Tamas L."/>
            <person name="Grigoriev I.V."/>
            <person name="Spatafora J.W."/>
            <person name="Nagy L.G."/>
            <person name="Kovacs G.M."/>
        </authorList>
    </citation>
    <scope>NUCLEOTIDE SEQUENCE [LARGE SCALE GENOMIC DNA]</scope>
    <source>
        <strain evidence="2 3">DSE2036</strain>
    </source>
</reference>
<proteinExistence type="predicted"/>
<name>A0A2V1D4X0_9PLEO</name>
<evidence type="ECO:0000256" key="1">
    <source>
        <dbReference type="SAM" id="MobiDB-lite"/>
    </source>
</evidence>
<dbReference type="Proteomes" id="UP000244855">
    <property type="component" value="Unassembled WGS sequence"/>
</dbReference>
<dbReference type="AlphaFoldDB" id="A0A2V1D4X0"/>
<feature type="compositionally biased region" description="Low complexity" evidence="1">
    <location>
        <begin position="13"/>
        <end position="31"/>
    </location>
</feature>
<dbReference type="STRING" id="97972.A0A2V1D4X0"/>
<gene>
    <name evidence="2" type="ORF">DM02DRAFT_542298</name>
</gene>
<feature type="compositionally biased region" description="Basic and acidic residues" evidence="1">
    <location>
        <begin position="40"/>
        <end position="58"/>
    </location>
</feature>
<dbReference type="OrthoDB" id="193467at2759"/>
<evidence type="ECO:0008006" key="4">
    <source>
        <dbReference type="Google" id="ProtNLM"/>
    </source>
</evidence>
<evidence type="ECO:0000313" key="2">
    <source>
        <dbReference type="EMBL" id="PVH93076.1"/>
    </source>
</evidence>
<feature type="region of interest" description="Disordered" evidence="1">
    <location>
        <begin position="78"/>
        <end position="134"/>
    </location>
</feature>
<organism evidence="2 3">
    <name type="scientific">Periconia macrospinosa</name>
    <dbReference type="NCBI Taxonomy" id="97972"/>
    <lineage>
        <taxon>Eukaryota</taxon>
        <taxon>Fungi</taxon>
        <taxon>Dikarya</taxon>
        <taxon>Ascomycota</taxon>
        <taxon>Pezizomycotina</taxon>
        <taxon>Dothideomycetes</taxon>
        <taxon>Pleosporomycetidae</taxon>
        <taxon>Pleosporales</taxon>
        <taxon>Massarineae</taxon>
        <taxon>Periconiaceae</taxon>
        <taxon>Periconia</taxon>
    </lineage>
</organism>
<evidence type="ECO:0000313" key="3">
    <source>
        <dbReference type="Proteomes" id="UP000244855"/>
    </source>
</evidence>
<feature type="region of interest" description="Disordered" evidence="1">
    <location>
        <begin position="440"/>
        <end position="472"/>
    </location>
</feature>
<feature type="compositionally biased region" description="Polar residues" evidence="1">
    <location>
        <begin position="463"/>
        <end position="472"/>
    </location>
</feature>